<dbReference type="EMBL" id="CP021434">
    <property type="protein sequence ID" value="ARU63774.1"/>
    <property type="molecule type" value="Genomic_DNA"/>
</dbReference>
<organism evidence="3 4">
    <name type="scientific">Tumebacillus avium</name>
    <dbReference type="NCBI Taxonomy" id="1903704"/>
    <lineage>
        <taxon>Bacteria</taxon>
        <taxon>Bacillati</taxon>
        <taxon>Bacillota</taxon>
        <taxon>Bacilli</taxon>
        <taxon>Bacillales</taxon>
        <taxon>Alicyclobacillaceae</taxon>
        <taxon>Tumebacillus</taxon>
    </lineage>
</organism>
<dbReference type="InterPro" id="IPR003709">
    <property type="entry name" value="VanY-like_core_dom"/>
</dbReference>
<evidence type="ECO:0000256" key="1">
    <source>
        <dbReference type="SAM" id="MobiDB-lite"/>
    </source>
</evidence>
<dbReference type="PANTHER" id="PTHR34385">
    <property type="entry name" value="D-ALANYL-D-ALANINE CARBOXYPEPTIDASE"/>
    <property type="match status" value="1"/>
</dbReference>
<name>A0A1Y0IWS9_9BACL</name>
<gene>
    <name evidence="3" type="ORF">CBW65_03770</name>
</gene>
<dbReference type="InterPro" id="IPR058193">
    <property type="entry name" value="VanY/YodJ_core_dom"/>
</dbReference>
<dbReference type="GO" id="GO:0008233">
    <property type="term" value="F:peptidase activity"/>
    <property type="evidence" value="ECO:0007669"/>
    <property type="project" value="InterPro"/>
</dbReference>
<dbReference type="OrthoDB" id="9792074at2"/>
<sequence length="277" mass="30158">MLLAATFTISGCDPLTAQTKPPTPPVSQDQTDDKPAQTPVQNEPNEENETQEKPVQEEPAKEQPVSKPTQPAQNEKPAGQPSQPVAGAANSLTVLVNKQLGLPDDFQPSNLTDDPNLPFLAGGGGEKRLMRGEVAAALKQLFAAAEKDGLYLSVASAYRSHATQTQLFNYYVQTQGETEARRYSAVPGHSEHETGLAVDVSGRDGKCAVEDCFADLPEAKWLAKNSHKFGFVIRYPKGKESVTGYAYEPWHLRYLGVDTASAIYAKNTTMEEYFNVK</sequence>
<dbReference type="GO" id="GO:0006508">
    <property type="term" value="P:proteolysis"/>
    <property type="evidence" value="ECO:0007669"/>
    <property type="project" value="InterPro"/>
</dbReference>
<feature type="compositionally biased region" description="Basic and acidic residues" evidence="1">
    <location>
        <begin position="50"/>
        <end position="61"/>
    </location>
</feature>
<dbReference type="InterPro" id="IPR009045">
    <property type="entry name" value="Zn_M74/Hedgehog-like"/>
</dbReference>
<dbReference type="AlphaFoldDB" id="A0A1Y0IWS9"/>
<dbReference type="Gene3D" id="3.30.1380.10">
    <property type="match status" value="1"/>
</dbReference>
<protein>
    <recommendedName>
        <fullName evidence="2">D-alanyl-D-alanine carboxypeptidase-like core domain-containing protein</fullName>
    </recommendedName>
</protein>
<dbReference type="SUPFAM" id="SSF55166">
    <property type="entry name" value="Hedgehog/DD-peptidase"/>
    <property type="match status" value="1"/>
</dbReference>
<evidence type="ECO:0000313" key="4">
    <source>
        <dbReference type="Proteomes" id="UP000195437"/>
    </source>
</evidence>
<reference evidence="4" key="1">
    <citation type="submission" date="2017-05" db="EMBL/GenBank/DDBJ databases">
        <authorList>
            <person name="Sung H."/>
        </authorList>
    </citation>
    <scope>NUCLEOTIDE SEQUENCE [LARGE SCALE GENOMIC DNA]</scope>
    <source>
        <strain evidence="4">AR23208</strain>
    </source>
</reference>
<proteinExistence type="predicted"/>
<dbReference type="PANTHER" id="PTHR34385:SF1">
    <property type="entry name" value="PEPTIDOGLYCAN L-ALANYL-D-GLUTAMATE ENDOPEPTIDASE CWLK"/>
    <property type="match status" value="1"/>
</dbReference>
<dbReference type="InterPro" id="IPR052179">
    <property type="entry name" value="DD-CPase-like"/>
</dbReference>
<dbReference type="KEGG" id="tum:CBW65_03770"/>
<dbReference type="CDD" id="cd14852">
    <property type="entry name" value="LD-carboxypeptidase"/>
    <property type="match status" value="1"/>
</dbReference>
<feature type="region of interest" description="Disordered" evidence="1">
    <location>
        <begin position="1"/>
        <end position="85"/>
    </location>
</feature>
<feature type="domain" description="D-alanyl-D-alanine carboxypeptidase-like core" evidence="2">
    <location>
        <begin position="129"/>
        <end position="256"/>
    </location>
</feature>
<keyword evidence="4" id="KW-1185">Reference proteome</keyword>
<accession>A0A1Y0IWS9</accession>
<evidence type="ECO:0000259" key="2">
    <source>
        <dbReference type="Pfam" id="PF02557"/>
    </source>
</evidence>
<evidence type="ECO:0000313" key="3">
    <source>
        <dbReference type="EMBL" id="ARU63774.1"/>
    </source>
</evidence>
<dbReference type="Proteomes" id="UP000195437">
    <property type="component" value="Chromosome"/>
</dbReference>
<dbReference type="Pfam" id="PF02557">
    <property type="entry name" value="VanY"/>
    <property type="match status" value="1"/>
</dbReference>